<name>A0A4Y7RI71_9FIRM</name>
<evidence type="ECO:0000313" key="2">
    <source>
        <dbReference type="EMBL" id="TEB08503.1"/>
    </source>
</evidence>
<reference evidence="2 3" key="1">
    <citation type="journal article" date="2018" name="Environ. Microbiol.">
        <title>Novel energy conservation strategies and behaviour of Pelotomaculum schinkii driving syntrophic propionate catabolism.</title>
        <authorList>
            <person name="Hidalgo-Ahumada C.A.P."/>
            <person name="Nobu M.K."/>
            <person name="Narihiro T."/>
            <person name="Tamaki H."/>
            <person name="Liu W.T."/>
            <person name="Kamagata Y."/>
            <person name="Stams A.J.M."/>
            <person name="Imachi H."/>
            <person name="Sousa D.Z."/>
        </authorList>
    </citation>
    <scope>NUCLEOTIDE SEQUENCE [LARGE SCALE GENOMIC DNA]</scope>
    <source>
        <strain evidence="2 3">HH</strain>
    </source>
</reference>
<proteinExistence type="predicted"/>
<dbReference type="InterPro" id="IPR001932">
    <property type="entry name" value="PPM-type_phosphatase-like_dom"/>
</dbReference>
<accession>A0A4Y7RI71</accession>
<comment type="caution">
    <text evidence="2">The sequence shown here is derived from an EMBL/GenBank/DDBJ whole genome shotgun (WGS) entry which is preliminary data.</text>
</comment>
<dbReference type="EMBL" id="QFGA01000001">
    <property type="protein sequence ID" value="TEB08503.1"/>
    <property type="molecule type" value="Genomic_DNA"/>
</dbReference>
<evidence type="ECO:0000259" key="1">
    <source>
        <dbReference type="SMART" id="SM00331"/>
    </source>
</evidence>
<keyword evidence="3" id="KW-1185">Reference proteome</keyword>
<dbReference type="AlphaFoldDB" id="A0A4Y7RI71"/>
<feature type="domain" description="PPM-type phosphatase" evidence="1">
    <location>
        <begin position="4"/>
        <end position="218"/>
    </location>
</feature>
<dbReference type="Pfam" id="PF07228">
    <property type="entry name" value="SpoIIE"/>
    <property type="match status" value="1"/>
</dbReference>
<dbReference type="SMART" id="SM00331">
    <property type="entry name" value="PP2C_SIG"/>
    <property type="match status" value="1"/>
</dbReference>
<dbReference type="Gene3D" id="3.60.40.10">
    <property type="entry name" value="PPM-type phosphatase domain"/>
    <property type="match status" value="1"/>
</dbReference>
<protein>
    <submittedName>
        <fullName evidence="2">Stage II sporulation protein E (SpoIIE)</fullName>
    </submittedName>
</protein>
<gene>
    <name evidence="2" type="ORF">Psch_02067</name>
</gene>
<dbReference type="Proteomes" id="UP000298324">
    <property type="component" value="Unassembled WGS sequence"/>
</dbReference>
<sequence length="383" mass="41392">MSFYLDIGYSQLNKKGEELCGDSVETLRSDDVTVIVLADGLGSGVKANILSRITAKTAATMLKMGCSVDEVLETIAVTLPMCKVRKLAYSTFSILQIDNNGQAYLAEFDNPHAYLGKKGSLYYLNRDRRRIGDKEIAEARFKLEEGNWLVLISDGVLHAGLGGVLNLGWGELEVGKHIKDLAAKGYDAADLALEVIKKCNELYGGKPGDDVSVVAVKYRKLRTVTALVGPPRNPADDRKAIAKLLAAGGKKVVCGGTTSKIVSRITGKKVEVNLAGSSEEVPPTGFMQGIDLVTEGAITLYCALQFLKKGVKLRDVNQALDGASQLVSEFLQADEVHFIVGLAVNQAMHYPGFPLSCVMKNQTVRDVAEMLLSIGKKVTIEYF</sequence>
<dbReference type="InterPro" id="IPR039248">
    <property type="entry name" value="Ptase_RsbX"/>
</dbReference>
<evidence type="ECO:0000313" key="3">
    <source>
        <dbReference type="Proteomes" id="UP000298324"/>
    </source>
</evidence>
<dbReference type="InterPro" id="IPR036457">
    <property type="entry name" value="PPM-type-like_dom_sf"/>
</dbReference>
<dbReference type="PANTHER" id="PTHR35801:SF1">
    <property type="entry name" value="PHOSPHOSERINE PHOSPHATASE RSBX"/>
    <property type="match status" value="1"/>
</dbReference>
<dbReference type="RefSeq" id="WP_190240085.1">
    <property type="nucleotide sequence ID" value="NZ_QFGA01000001.1"/>
</dbReference>
<dbReference type="SUPFAM" id="SSF81606">
    <property type="entry name" value="PP2C-like"/>
    <property type="match status" value="1"/>
</dbReference>
<organism evidence="2 3">
    <name type="scientific">Pelotomaculum schinkii</name>
    <dbReference type="NCBI Taxonomy" id="78350"/>
    <lineage>
        <taxon>Bacteria</taxon>
        <taxon>Bacillati</taxon>
        <taxon>Bacillota</taxon>
        <taxon>Clostridia</taxon>
        <taxon>Eubacteriales</taxon>
        <taxon>Desulfotomaculaceae</taxon>
        <taxon>Pelotomaculum</taxon>
    </lineage>
</organism>
<dbReference type="PANTHER" id="PTHR35801">
    <property type="entry name" value="PHOSPHOSERINE PHOSPHATASE RSBX"/>
    <property type="match status" value="1"/>
</dbReference>